<dbReference type="InterPro" id="IPR013762">
    <property type="entry name" value="Integrase-like_cat_sf"/>
</dbReference>
<dbReference type="Proteomes" id="UP000241899">
    <property type="component" value="Unassembled WGS sequence"/>
</dbReference>
<dbReference type="InterPro" id="IPR011010">
    <property type="entry name" value="DNA_brk_join_enz"/>
</dbReference>
<keyword evidence="1" id="KW-0233">DNA recombination</keyword>
<evidence type="ECO:0008006" key="4">
    <source>
        <dbReference type="Google" id="ProtNLM"/>
    </source>
</evidence>
<keyword evidence="3" id="KW-1185">Reference proteome</keyword>
<gene>
    <name evidence="2" type="ORF">C5F46_11675</name>
</gene>
<dbReference type="GO" id="GO:0006310">
    <property type="term" value="P:DNA recombination"/>
    <property type="evidence" value="ECO:0007669"/>
    <property type="project" value="UniProtKB-KW"/>
</dbReference>
<accession>A0A2T4JG79</accession>
<proteinExistence type="predicted"/>
<reference evidence="2 3" key="1">
    <citation type="submission" date="2018-03" db="EMBL/GenBank/DDBJ databases">
        <title>Rhodobacter veldkampii.</title>
        <authorList>
            <person name="Meyer T.E."/>
            <person name="Miller S."/>
            <person name="Lodha T."/>
            <person name="Gandham S."/>
            <person name="Chintalapati S."/>
            <person name="Chintalapati V.R."/>
        </authorList>
    </citation>
    <scope>NUCLEOTIDE SEQUENCE [LARGE SCALE GENOMIC DNA]</scope>
    <source>
        <strain evidence="2 3">DSM 11550</strain>
    </source>
</reference>
<dbReference type="GO" id="GO:0015074">
    <property type="term" value="P:DNA integration"/>
    <property type="evidence" value="ECO:0007669"/>
    <property type="project" value="InterPro"/>
</dbReference>
<dbReference type="Gene3D" id="1.10.443.10">
    <property type="entry name" value="Intergrase catalytic core"/>
    <property type="match status" value="1"/>
</dbReference>
<evidence type="ECO:0000256" key="1">
    <source>
        <dbReference type="ARBA" id="ARBA00023172"/>
    </source>
</evidence>
<sequence>MLWALWRQKRSKHAARLALCQFYTGSRPRTVARTTWDRRDDGPWVDLEQGIWWRAGENELETVKARRPHAIPDRLAAHLRRWKRVHGGKYIAETARDPGQPIWDIGKALEGAAKRAGVKRITPA</sequence>
<evidence type="ECO:0000313" key="3">
    <source>
        <dbReference type="Proteomes" id="UP000241899"/>
    </source>
</evidence>
<protein>
    <recommendedName>
        <fullName evidence="4">Integrase</fullName>
    </recommendedName>
</protein>
<name>A0A2T4JG79_9RHOB</name>
<organism evidence="2 3">
    <name type="scientific">Phaeovulum veldkampii DSM 11550</name>
    <dbReference type="NCBI Taxonomy" id="1185920"/>
    <lineage>
        <taxon>Bacteria</taxon>
        <taxon>Pseudomonadati</taxon>
        <taxon>Pseudomonadota</taxon>
        <taxon>Alphaproteobacteria</taxon>
        <taxon>Rhodobacterales</taxon>
        <taxon>Paracoccaceae</taxon>
        <taxon>Phaeovulum</taxon>
    </lineage>
</organism>
<dbReference type="EMBL" id="PZKF01000028">
    <property type="protein sequence ID" value="PTE16919.1"/>
    <property type="molecule type" value="Genomic_DNA"/>
</dbReference>
<evidence type="ECO:0000313" key="2">
    <source>
        <dbReference type="EMBL" id="PTE16919.1"/>
    </source>
</evidence>
<dbReference type="AlphaFoldDB" id="A0A2T4JG79"/>
<dbReference type="SUPFAM" id="SSF56349">
    <property type="entry name" value="DNA breaking-rejoining enzymes"/>
    <property type="match status" value="1"/>
</dbReference>
<dbReference type="RefSeq" id="WP_107325530.1">
    <property type="nucleotide sequence ID" value="NZ_NHSP01000051.1"/>
</dbReference>
<comment type="caution">
    <text evidence="2">The sequence shown here is derived from an EMBL/GenBank/DDBJ whole genome shotgun (WGS) entry which is preliminary data.</text>
</comment>
<dbReference type="OrthoDB" id="9808346at2"/>
<dbReference type="GO" id="GO:0003677">
    <property type="term" value="F:DNA binding"/>
    <property type="evidence" value="ECO:0007669"/>
    <property type="project" value="InterPro"/>
</dbReference>